<dbReference type="SUPFAM" id="SSF54427">
    <property type="entry name" value="NTF2-like"/>
    <property type="match status" value="1"/>
</dbReference>
<evidence type="ECO:0000259" key="1">
    <source>
        <dbReference type="Pfam" id="PF14534"/>
    </source>
</evidence>
<dbReference type="Gene3D" id="3.10.450.50">
    <property type="match status" value="1"/>
</dbReference>
<organism evidence="2 3">
    <name type="scientific">Ferrimonas pelagia</name>
    <dbReference type="NCBI Taxonomy" id="1177826"/>
    <lineage>
        <taxon>Bacteria</taxon>
        <taxon>Pseudomonadati</taxon>
        <taxon>Pseudomonadota</taxon>
        <taxon>Gammaproteobacteria</taxon>
        <taxon>Alteromonadales</taxon>
        <taxon>Ferrimonadaceae</taxon>
        <taxon>Ferrimonas</taxon>
    </lineage>
</organism>
<protein>
    <recommendedName>
        <fullName evidence="1">DUF4440 domain-containing protein</fullName>
    </recommendedName>
</protein>
<evidence type="ECO:0000313" key="3">
    <source>
        <dbReference type="Proteomes" id="UP001499988"/>
    </source>
</evidence>
<evidence type="ECO:0000313" key="2">
    <source>
        <dbReference type="EMBL" id="GAA4895307.1"/>
    </source>
</evidence>
<name>A0ABP9F9Z1_9GAMM</name>
<proteinExistence type="predicted"/>
<sequence>MPHPVLAQIEHINQAIREGDKVLYASVYSEDVLFTFSENGKLYPRDQLLKNVKPAPNFRPMNDEFLVHDYGHTVVVNFRSRIHEELDARRVTMTFIEQNGGWRAVAAHSTSITE</sequence>
<dbReference type="EMBL" id="BAABJZ010000094">
    <property type="protein sequence ID" value="GAA4895307.1"/>
    <property type="molecule type" value="Genomic_DNA"/>
</dbReference>
<gene>
    <name evidence="2" type="ORF">GCM10023333_30660</name>
</gene>
<comment type="caution">
    <text evidence="2">The sequence shown here is derived from an EMBL/GenBank/DDBJ whole genome shotgun (WGS) entry which is preliminary data.</text>
</comment>
<dbReference type="Pfam" id="PF14534">
    <property type="entry name" value="DUF4440"/>
    <property type="match status" value="1"/>
</dbReference>
<accession>A0ABP9F9Z1</accession>
<feature type="domain" description="DUF4440" evidence="1">
    <location>
        <begin position="6"/>
        <end position="103"/>
    </location>
</feature>
<dbReference type="InterPro" id="IPR032710">
    <property type="entry name" value="NTF2-like_dom_sf"/>
</dbReference>
<dbReference type="Proteomes" id="UP001499988">
    <property type="component" value="Unassembled WGS sequence"/>
</dbReference>
<dbReference type="RefSeq" id="WP_345336323.1">
    <property type="nucleotide sequence ID" value="NZ_BAABJZ010000094.1"/>
</dbReference>
<dbReference type="InterPro" id="IPR027843">
    <property type="entry name" value="DUF4440"/>
</dbReference>
<reference evidence="3" key="1">
    <citation type="journal article" date="2019" name="Int. J. Syst. Evol. Microbiol.">
        <title>The Global Catalogue of Microorganisms (GCM) 10K type strain sequencing project: providing services to taxonomists for standard genome sequencing and annotation.</title>
        <authorList>
            <consortium name="The Broad Institute Genomics Platform"/>
            <consortium name="The Broad Institute Genome Sequencing Center for Infectious Disease"/>
            <person name="Wu L."/>
            <person name="Ma J."/>
        </authorList>
    </citation>
    <scope>NUCLEOTIDE SEQUENCE [LARGE SCALE GENOMIC DNA]</scope>
    <source>
        <strain evidence="3">JCM 18401</strain>
    </source>
</reference>
<keyword evidence="3" id="KW-1185">Reference proteome</keyword>